<evidence type="ECO:0000256" key="11">
    <source>
        <dbReference type="ARBA" id="ARBA00023004"/>
    </source>
</evidence>
<dbReference type="Proteomes" id="UP001431209">
    <property type="component" value="Unassembled WGS sequence"/>
</dbReference>
<keyword evidence="5" id="KW-0679">Respiratory chain</keyword>
<evidence type="ECO:0000256" key="14">
    <source>
        <dbReference type="PIRSR" id="PIRSR602326-1"/>
    </source>
</evidence>
<dbReference type="GO" id="GO:0046872">
    <property type="term" value="F:metal ion binding"/>
    <property type="evidence" value="ECO:0007669"/>
    <property type="project" value="UniProtKB-KW"/>
</dbReference>
<dbReference type="PANTHER" id="PTHR10266:SF3">
    <property type="entry name" value="CYTOCHROME C1, HEME PROTEIN, MITOCHONDRIAL"/>
    <property type="match status" value="1"/>
</dbReference>
<keyword evidence="7 14" id="KW-0479">Metal-binding</keyword>
<keyword evidence="13" id="KW-0472">Membrane</keyword>
<dbReference type="Gene3D" id="1.20.5.100">
    <property type="entry name" value="Cytochrome c1, transmembrane anchor, C-terminal"/>
    <property type="match status" value="1"/>
</dbReference>
<feature type="binding site" description="covalent" evidence="14">
    <location>
        <position position="64"/>
    </location>
    <ligand>
        <name>heme c</name>
        <dbReference type="ChEBI" id="CHEBI:61717"/>
    </ligand>
</feature>
<sequence length="266" mass="29298">MVIGKGALLVTGAVLGTGILGAKIAHASEDHAHPPHYPWNHNGAAESFDAKSIRRGYQVYREVCSACHGMEYVAFRHLGEIAFTAKEVKRYADETEVWTEPDENNEIHKRPAKSFDYFPSPYRNKLEARAANGGALPPDLSGIVKARPGGEDYVFALLTGYDNPPAGVELREGLYYNPYFPGGAIGMAPPLADGSVDFVDGTPATLSQMAKDVSTFLAWTSRMEQDTRKQFGIKATVGTVIVAAAAWYWKRFKWSTVKNARIHYRD</sequence>
<dbReference type="PANTHER" id="PTHR10266">
    <property type="entry name" value="CYTOCHROME C1"/>
    <property type="match status" value="1"/>
</dbReference>
<evidence type="ECO:0000256" key="15">
    <source>
        <dbReference type="SAM" id="SignalP"/>
    </source>
</evidence>
<evidence type="ECO:0000259" key="16">
    <source>
        <dbReference type="PROSITE" id="PS51007"/>
    </source>
</evidence>
<keyword evidence="11 14" id="KW-0408">Iron</keyword>
<dbReference type="EMBL" id="JAOPGA020001209">
    <property type="protein sequence ID" value="KAL0486231.1"/>
    <property type="molecule type" value="Genomic_DNA"/>
</dbReference>
<feature type="domain" description="Cytochrome c" evidence="16">
    <location>
        <begin position="51"/>
        <end position="203"/>
    </location>
</feature>
<feature type="signal peptide" evidence="15">
    <location>
        <begin position="1"/>
        <end position="27"/>
    </location>
</feature>
<evidence type="ECO:0000256" key="9">
    <source>
        <dbReference type="ARBA" id="ARBA00022982"/>
    </source>
</evidence>
<evidence type="ECO:0000256" key="4">
    <source>
        <dbReference type="ARBA" id="ARBA00022617"/>
    </source>
</evidence>
<keyword evidence="6" id="KW-0812">Transmembrane</keyword>
<comment type="similarity">
    <text evidence="2">Belongs to the cytochrome c family.</text>
</comment>
<keyword evidence="12" id="KW-0496">Mitochondrion</keyword>
<evidence type="ECO:0000256" key="12">
    <source>
        <dbReference type="ARBA" id="ARBA00023128"/>
    </source>
</evidence>
<gene>
    <name evidence="17" type="ORF">AKO1_001926</name>
</gene>
<keyword evidence="15" id="KW-0732">Signal</keyword>
<dbReference type="GO" id="GO:0006122">
    <property type="term" value="P:mitochondrial electron transport, ubiquinol to cytochrome c"/>
    <property type="evidence" value="ECO:0007669"/>
    <property type="project" value="TreeGrafter"/>
</dbReference>
<proteinExistence type="inferred from homology"/>
<dbReference type="InterPro" id="IPR036909">
    <property type="entry name" value="Cyt_c-like_dom_sf"/>
</dbReference>
<organism evidence="17 18">
    <name type="scientific">Acrasis kona</name>
    <dbReference type="NCBI Taxonomy" id="1008807"/>
    <lineage>
        <taxon>Eukaryota</taxon>
        <taxon>Discoba</taxon>
        <taxon>Heterolobosea</taxon>
        <taxon>Tetramitia</taxon>
        <taxon>Eutetramitia</taxon>
        <taxon>Acrasidae</taxon>
        <taxon>Acrasis</taxon>
    </lineage>
</organism>
<evidence type="ECO:0000313" key="17">
    <source>
        <dbReference type="EMBL" id="KAL0486231.1"/>
    </source>
</evidence>
<evidence type="ECO:0000256" key="6">
    <source>
        <dbReference type="ARBA" id="ARBA00022692"/>
    </source>
</evidence>
<evidence type="ECO:0000256" key="13">
    <source>
        <dbReference type="ARBA" id="ARBA00023136"/>
    </source>
</evidence>
<keyword evidence="8" id="KW-0999">Mitochondrion inner membrane</keyword>
<name>A0AAW2ZBY8_9EUKA</name>
<dbReference type="InterPro" id="IPR009056">
    <property type="entry name" value="Cyt_c-like_dom"/>
</dbReference>
<dbReference type="Pfam" id="PF02167">
    <property type="entry name" value="Cytochrom_C1"/>
    <property type="match status" value="1"/>
</dbReference>
<dbReference type="AlphaFoldDB" id="A0AAW2ZBY8"/>
<dbReference type="Gene3D" id="1.10.760.10">
    <property type="entry name" value="Cytochrome c-like domain"/>
    <property type="match status" value="1"/>
</dbReference>
<evidence type="ECO:0000256" key="1">
    <source>
        <dbReference type="ARBA" id="ARBA00004273"/>
    </source>
</evidence>
<accession>A0AAW2ZBY8</accession>
<protein>
    <submittedName>
        <fullName evidence="17">Mitochondrial cytochrome c1</fullName>
    </submittedName>
</protein>
<dbReference type="SUPFAM" id="SSF46626">
    <property type="entry name" value="Cytochrome c"/>
    <property type="match status" value="1"/>
</dbReference>
<evidence type="ECO:0000256" key="5">
    <source>
        <dbReference type="ARBA" id="ARBA00022660"/>
    </source>
</evidence>
<evidence type="ECO:0000256" key="7">
    <source>
        <dbReference type="ARBA" id="ARBA00022723"/>
    </source>
</evidence>
<keyword evidence="3" id="KW-0813">Transport</keyword>
<dbReference type="PROSITE" id="PS51007">
    <property type="entry name" value="CYTC"/>
    <property type="match status" value="1"/>
</dbReference>
<dbReference type="GO" id="GO:0009055">
    <property type="term" value="F:electron transfer activity"/>
    <property type="evidence" value="ECO:0007669"/>
    <property type="project" value="InterPro"/>
</dbReference>
<feature type="chain" id="PRO_5043363240" evidence="15">
    <location>
        <begin position="28"/>
        <end position="266"/>
    </location>
</feature>
<reference evidence="17 18" key="1">
    <citation type="submission" date="2024-03" db="EMBL/GenBank/DDBJ databases">
        <title>The Acrasis kona genome and developmental transcriptomes reveal deep origins of eukaryotic multicellular pathways.</title>
        <authorList>
            <person name="Sheikh S."/>
            <person name="Fu C.-J."/>
            <person name="Brown M.W."/>
            <person name="Baldauf S.L."/>
        </authorList>
    </citation>
    <scope>NUCLEOTIDE SEQUENCE [LARGE SCALE GENOMIC DNA]</scope>
    <source>
        <strain evidence="17 18">ATCC MYA-3509</strain>
    </source>
</reference>
<dbReference type="PRINTS" id="PR00603">
    <property type="entry name" value="CYTOCHROMEC1"/>
</dbReference>
<keyword evidence="4 14" id="KW-0349">Heme</keyword>
<evidence type="ECO:0000256" key="3">
    <source>
        <dbReference type="ARBA" id="ARBA00022448"/>
    </source>
</evidence>
<dbReference type="GO" id="GO:0020037">
    <property type="term" value="F:heme binding"/>
    <property type="evidence" value="ECO:0007669"/>
    <property type="project" value="InterPro"/>
</dbReference>
<dbReference type="InterPro" id="IPR002326">
    <property type="entry name" value="Cyt_c1"/>
</dbReference>
<dbReference type="SUPFAM" id="SSF81496">
    <property type="entry name" value="Cytochrome c1 subunit of cytochrome bc1 complex (Ubiquinol-cytochrome c reductase), transmembrane anchor"/>
    <property type="match status" value="1"/>
</dbReference>
<evidence type="ECO:0000313" key="18">
    <source>
        <dbReference type="Proteomes" id="UP001431209"/>
    </source>
</evidence>
<evidence type="ECO:0000256" key="2">
    <source>
        <dbReference type="ARBA" id="ARBA00006488"/>
    </source>
</evidence>
<keyword evidence="10" id="KW-1133">Transmembrane helix</keyword>
<evidence type="ECO:0000256" key="8">
    <source>
        <dbReference type="ARBA" id="ARBA00022792"/>
    </source>
</evidence>
<feature type="binding site" description="covalent" evidence="14">
    <location>
        <position position="67"/>
    </location>
    <ligand>
        <name>heme c</name>
        <dbReference type="ChEBI" id="CHEBI:61717"/>
    </ligand>
</feature>
<keyword evidence="9" id="KW-0249">Electron transport</keyword>
<dbReference type="GO" id="GO:0005743">
    <property type="term" value="C:mitochondrial inner membrane"/>
    <property type="evidence" value="ECO:0007669"/>
    <property type="project" value="UniProtKB-SubCell"/>
</dbReference>
<evidence type="ECO:0000256" key="10">
    <source>
        <dbReference type="ARBA" id="ARBA00022989"/>
    </source>
</evidence>
<dbReference type="FunFam" id="1.10.760.10:FF:000002">
    <property type="entry name" value="Cytochrome c1, heme protein"/>
    <property type="match status" value="1"/>
</dbReference>
<comment type="subcellular location">
    <subcellularLocation>
        <location evidence="1">Mitochondrion inner membrane</location>
    </subcellularLocation>
</comment>
<keyword evidence="18" id="KW-1185">Reference proteome</keyword>
<feature type="binding site" description="covalent" evidence="14">
    <location>
        <position position="187"/>
    </location>
    <ligand>
        <name>heme c</name>
        <dbReference type="ChEBI" id="CHEBI:61717"/>
    </ligand>
</feature>
<comment type="caution">
    <text evidence="17">The sequence shown here is derived from an EMBL/GenBank/DDBJ whole genome shotgun (WGS) entry which is preliminary data.</text>
</comment>
<comment type="cofactor">
    <cofactor evidence="14">
        <name>heme c</name>
        <dbReference type="ChEBI" id="CHEBI:61717"/>
    </cofactor>
    <text evidence="14">Binds 1 heme c group covalently per subunit.</text>
</comment>
<feature type="binding site" description="covalent" evidence="14">
    <location>
        <position position="68"/>
    </location>
    <ligand>
        <name>heme c</name>
        <dbReference type="ChEBI" id="CHEBI:61717"/>
    </ligand>
</feature>
<dbReference type="InterPro" id="IPR021157">
    <property type="entry name" value="Cyt_c1_TM_anchor_C"/>
</dbReference>